<dbReference type="SMART" id="SM00700">
    <property type="entry name" value="JHBP"/>
    <property type="match status" value="1"/>
</dbReference>
<dbReference type="InterPro" id="IPR010562">
    <property type="entry name" value="Haemolymph_juvenile_hormone-bd"/>
</dbReference>
<dbReference type="AlphaFoldDB" id="A0AAW2EE07"/>
<dbReference type="GO" id="GO:0005615">
    <property type="term" value="C:extracellular space"/>
    <property type="evidence" value="ECO:0007669"/>
    <property type="project" value="TreeGrafter"/>
</dbReference>
<name>A0AAW2EE07_9HYME</name>
<organism evidence="2 3">
    <name type="scientific">Cardiocondyla obscurior</name>
    <dbReference type="NCBI Taxonomy" id="286306"/>
    <lineage>
        <taxon>Eukaryota</taxon>
        <taxon>Metazoa</taxon>
        <taxon>Ecdysozoa</taxon>
        <taxon>Arthropoda</taxon>
        <taxon>Hexapoda</taxon>
        <taxon>Insecta</taxon>
        <taxon>Pterygota</taxon>
        <taxon>Neoptera</taxon>
        <taxon>Endopterygota</taxon>
        <taxon>Hymenoptera</taxon>
        <taxon>Apocrita</taxon>
        <taxon>Aculeata</taxon>
        <taxon>Formicoidea</taxon>
        <taxon>Formicidae</taxon>
        <taxon>Myrmicinae</taxon>
        <taxon>Cardiocondyla</taxon>
    </lineage>
</organism>
<gene>
    <name evidence="2" type="ORF">PUN28_018776</name>
</gene>
<dbReference type="Proteomes" id="UP001430953">
    <property type="component" value="Unassembled WGS sequence"/>
</dbReference>
<evidence type="ECO:0000313" key="3">
    <source>
        <dbReference type="Proteomes" id="UP001430953"/>
    </source>
</evidence>
<protein>
    <submittedName>
        <fullName evidence="2">Uncharacterized protein</fullName>
    </submittedName>
</protein>
<proteinExistence type="predicted"/>
<feature type="chain" id="PRO_5043430412" evidence="1">
    <location>
        <begin position="27"/>
        <end position="251"/>
    </location>
</feature>
<dbReference type="InterPro" id="IPR038606">
    <property type="entry name" value="To_sf"/>
</dbReference>
<dbReference type="PANTHER" id="PTHR11008:SF39">
    <property type="entry name" value="CIRCADIAN CLOCK-CONTROLLED PROTEIN-LIKE PROTEIN"/>
    <property type="match status" value="1"/>
</dbReference>
<reference evidence="2 3" key="1">
    <citation type="submission" date="2023-03" db="EMBL/GenBank/DDBJ databases">
        <title>High recombination rates correlate with genetic variation in Cardiocondyla obscurior ants.</title>
        <authorList>
            <person name="Errbii M."/>
        </authorList>
    </citation>
    <scope>NUCLEOTIDE SEQUENCE [LARGE SCALE GENOMIC DNA]</scope>
    <source>
        <strain evidence="2">Alpha-2009</strain>
        <tissue evidence="2">Whole body</tissue>
    </source>
</reference>
<feature type="signal peptide" evidence="1">
    <location>
        <begin position="1"/>
        <end position="26"/>
    </location>
</feature>
<dbReference type="Gene3D" id="3.15.10.30">
    <property type="entry name" value="Haemolymph juvenile hormone binding protein"/>
    <property type="match status" value="1"/>
</dbReference>
<accession>A0AAW2EE07</accession>
<evidence type="ECO:0000256" key="1">
    <source>
        <dbReference type="SAM" id="SignalP"/>
    </source>
</evidence>
<comment type="caution">
    <text evidence="2">The sequence shown here is derived from an EMBL/GenBank/DDBJ whole genome shotgun (WGS) entry which is preliminary data.</text>
</comment>
<evidence type="ECO:0000313" key="2">
    <source>
        <dbReference type="EMBL" id="KAL0101150.1"/>
    </source>
</evidence>
<keyword evidence="1" id="KW-0732">Signal</keyword>
<dbReference type="Pfam" id="PF06585">
    <property type="entry name" value="JHBP"/>
    <property type="match status" value="1"/>
</dbReference>
<dbReference type="EMBL" id="JADYXP020000024">
    <property type="protein sequence ID" value="KAL0101150.1"/>
    <property type="molecule type" value="Genomic_DNA"/>
</dbReference>
<dbReference type="PANTHER" id="PTHR11008">
    <property type="entry name" value="PROTEIN TAKEOUT-LIKE PROTEIN"/>
    <property type="match status" value="1"/>
</dbReference>
<sequence>MFAKCMSLIWITFHVFFALTTHVIIATNRYSDINLCERTDLNYNQCIASNIISLKDKLCKGSAELNILPIEPLDFDDTTVIDVINLKLYVKNSKMDGHCNFDVNSVQTSSDRLQYNLKYTLKKIYINSTYDFNVRLIVPITREGKLFVTADNVEVKTTLNLKVITRKNKTHVYASKASTNVKIANFDYKFDEGEKELIQLHEIFKSIVEDNRSLVIKNSIPTMEKKLSQVTIELFNNITQSNYEKFFPENI</sequence>
<keyword evidence="3" id="KW-1185">Reference proteome</keyword>